<accession>A0AAV4VIL6</accession>
<reference evidence="2 3" key="1">
    <citation type="submission" date="2021-06" db="EMBL/GenBank/DDBJ databases">
        <title>Caerostris darwini draft genome.</title>
        <authorList>
            <person name="Kono N."/>
            <person name="Arakawa K."/>
        </authorList>
    </citation>
    <scope>NUCLEOTIDE SEQUENCE [LARGE SCALE GENOMIC DNA]</scope>
</reference>
<proteinExistence type="predicted"/>
<organism evidence="2 3">
    <name type="scientific">Caerostris darwini</name>
    <dbReference type="NCBI Taxonomy" id="1538125"/>
    <lineage>
        <taxon>Eukaryota</taxon>
        <taxon>Metazoa</taxon>
        <taxon>Ecdysozoa</taxon>
        <taxon>Arthropoda</taxon>
        <taxon>Chelicerata</taxon>
        <taxon>Arachnida</taxon>
        <taxon>Araneae</taxon>
        <taxon>Araneomorphae</taxon>
        <taxon>Entelegynae</taxon>
        <taxon>Araneoidea</taxon>
        <taxon>Araneidae</taxon>
        <taxon>Caerostris</taxon>
    </lineage>
</organism>
<feature type="region of interest" description="Disordered" evidence="1">
    <location>
        <begin position="87"/>
        <end position="120"/>
    </location>
</feature>
<comment type="caution">
    <text evidence="2">The sequence shown here is derived from an EMBL/GenBank/DDBJ whole genome shotgun (WGS) entry which is preliminary data.</text>
</comment>
<gene>
    <name evidence="2" type="primary">AVEN_41824_1</name>
    <name evidence="2" type="ORF">CDAR_284231</name>
</gene>
<dbReference type="EMBL" id="BPLQ01013031">
    <property type="protein sequence ID" value="GIY69285.1"/>
    <property type="molecule type" value="Genomic_DNA"/>
</dbReference>
<dbReference type="AlphaFoldDB" id="A0AAV4VIL6"/>
<evidence type="ECO:0000313" key="2">
    <source>
        <dbReference type="EMBL" id="GIY69285.1"/>
    </source>
</evidence>
<protein>
    <submittedName>
        <fullName evidence="2">Uncharacterized protein</fullName>
    </submittedName>
</protein>
<evidence type="ECO:0000256" key="1">
    <source>
        <dbReference type="SAM" id="MobiDB-lite"/>
    </source>
</evidence>
<evidence type="ECO:0000313" key="3">
    <source>
        <dbReference type="Proteomes" id="UP001054837"/>
    </source>
</evidence>
<keyword evidence="3" id="KW-1185">Reference proteome</keyword>
<name>A0AAV4VIL6_9ARAC</name>
<dbReference type="Proteomes" id="UP001054837">
    <property type="component" value="Unassembled WGS sequence"/>
</dbReference>
<sequence>MDSVAKQILYFLSLWSETGRSCDETTIRASLRHYPPSSDYLIPGSRHPSIQRLNSEEHSIVEAEDLMNMSFNDTLLHNCSFMSYEKLTNRREKKRRSSREQRGYHCYDNPSSLDDECNER</sequence>